<keyword evidence="1" id="KW-1133">Transmembrane helix</keyword>
<dbReference type="InterPro" id="IPR046675">
    <property type="entry name" value="DUF6545"/>
</dbReference>
<feature type="domain" description="DUF6545" evidence="2">
    <location>
        <begin position="268"/>
        <end position="396"/>
    </location>
</feature>
<proteinExistence type="predicted"/>
<dbReference type="AlphaFoldDB" id="A0A316A6F8"/>
<gene>
    <name evidence="3" type="ORF">BXY45_11953</name>
</gene>
<accession>A0A316A6F8</accession>
<feature type="transmembrane region" description="Helical" evidence="1">
    <location>
        <begin position="80"/>
        <end position="101"/>
    </location>
</feature>
<comment type="caution">
    <text evidence="3">The sequence shown here is derived from an EMBL/GenBank/DDBJ whole genome shotgun (WGS) entry which is preliminary data.</text>
</comment>
<dbReference type="NCBIfam" id="NF042915">
    <property type="entry name" value="MAB_1171c_fam"/>
    <property type="match status" value="1"/>
</dbReference>
<dbReference type="Pfam" id="PF20182">
    <property type="entry name" value="DUF6545"/>
    <property type="match status" value="1"/>
</dbReference>
<feature type="transmembrane region" description="Helical" evidence="1">
    <location>
        <begin position="189"/>
        <end position="209"/>
    </location>
</feature>
<feature type="transmembrane region" description="Helical" evidence="1">
    <location>
        <begin position="229"/>
        <end position="251"/>
    </location>
</feature>
<evidence type="ECO:0000259" key="2">
    <source>
        <dbReference type="Pfam" id="PF20182"/>
    </source>
</evidence>
<feature type="transmembrane region" description="Helical" evidence="1">
    <location>
        <begin position="39"/>
        <end position="60"/>
    </location>
</feature>
<feature type="transmembrane region" description="Helical" evidence="1">
    <location>
        <begin position="121"/>
        <end position="138"/>
    </location>
</feature>
<evidence type="ECO:0000313" key="3">
    <source>
        <dbReference type="EMBL" id="PWJ52560.1"/>
    </source>
</evidence>
<keyword evidence="1" id="KW-0812">Transmembrane</keyword>
<protein>
    <recommendedName>
        <fullName evidence="2">DUF6545 domain-containing protein</fullName>
    </recommendedName>
</protein>
<feature type="transmembrane region" description="Helical" evidence="1">
    <location>
        <begin position="158"/>
        <end position="177"/>
    </location>
</feature>
<dbReference type="Proteomes" id="UP000245469">
    <property type="component" value="Unassembled WGS sequence"/>
</dbReference>
<sequence>MNLADVVSTYAIPAVAAFVGVAALLRARDLLPGSRRDRQGLAVALSGLAVGTTALVSPIYAALARLTGVANIGEPIARTALMACAVGILAMVGHFAVRAGVGVGGFATHRWRSGWTRRRRTWLAVAVVILWTCFALGPQGQQVRSYMVTFASDPAVQVYTLVFVAFVGGAFAELLRLGWRMRATMTGRLATSGWLITLGAAAGCLYVVLRLIGLGALSADRSGVLEALAWPGAVLAAAASILLVAGTLWLAAVARARAASDGLTAHTKSIRLYPLWRDLVRLRPSVAMEPDPGPVREVLAVRTGAWRLYRRVIELLDAVRILGGRSVTVRPVTPAAMASPDASAIEADRAATALAEVVVAESAGAPMPKETIPVPPTAATVEQEVAWWAKVANRYRVRRRQARRHVKDQRKEATR</sequence>
<evidence type="ECO:0000256" key="1">
    <source>
        <dbReference type="SAM" id="Phobius"/>
    </source>
</evidence>
<dbReference type="EMBL" id="QGDQ01000019">
    <property type="protein sequence ID" value="PWJ52560.1"/>
    <property type="molecule type" value="Genomic_DNA"/>
</dbReference>
<dbReference type="InterPro" id="IPR050039">
    <property type="entry name" value="MAB_1171c-like"/>
</dbReference>
<dbReference type="OrthoDB" id="3685619at2"/>
<name>A0A316A6F8_9ACTN</name>
<reference evidence="3 4" key="1">
    <citation type="submission" date="2018-03" db="EMBL/GenBank/DDBJ databases">
        <title>Genomic Encyclopedia of Archaeal and Bacterial Type Strains, Phase II (KMG-II): from individual species to whole genera.</title>
        <authorList>
            <person name="Goeker M."/>
        </authorList>
    </citation>
    <scope>NUCLEOTIDE SEQUENCE [LARGE SCALE GENOMIC DNA]</scope>
    <source>
        <strain evidence="3 4">DSM 44889</strain>
    </source>
</reference>
<dbReference type="RefSeq" id="WP_109775264.1">
    <property type="nucleotide sequence ID" value="NZ_QGDQ01000019.1"/>
</dbReference>
<keyword evidence="1" id="KW-0472">Membrane</keyword>
<feature type="transmembrane region" description="Helical" evidence="1">
    <location>
        <begin position="6"/>
        <end position="27"/>
    </location>
</feature>
<evidence type="ECO:0000313" key="4">
    <source>
        <dbReference type="Proteomes" id="UP000245469"/>
    </source>
</evidence>
<keyword evidence="4" id="KW-1185">Reference proteome</keyword>
<organism evidence="3 4">
    <name type="scientific">Quadrisphaera granulorum</name>
    <dbReference type="NCBI Taxonomy" id="317664"/>
    <lineage>
        <taxon>Bacteria</taxon>
        <taxon>Bacillati</taxon>
        <taxon>Actinomycetota</taxon>
        <taxon>Actinomycetes</taxon>
        <taxon>Kineosporiales</taxon>
        <taxon>Kineosporiaceae</taxon>
        <taxon>Quadrisphaera</taxon>
    </lineage>
</organism>